<comment type="catalytic activity">
    <reaction evidence="10">
        <text>ATP + H2O = ADP + phosphate + H(+)</text>
        <dbReference type="Rhea" id="RHEA:13065"/>
        <dbReference type="ChEBI" id="CHEBI:15377"/>
        <dbReference type="ChEBI" id="CHEBI:15378"/>
        <dbReference type="ChEBI" id="CHEBI:30616"/>
        <dbReference type="ChEBI" id="CHEBI:43474"/>
        <dbReference type="ChEBI" id="CHEBI:456216"/>
        <dbReference type="EC" id="3.6.4.13"/>
    </reaction>
</comment>
<keyword evidence="5" id="KW-0378">Hydrolase</keyword>
<dbReference type="GO" id="GO:0005829">
    <property type="term" value="C:cytosol"/>
    <property type="evidence" value="ECO:0007669"/>
    <property type="project" value="TreeGrafter"/>
</dbReference>
<evidence type="ECO:0000256" key="1">
    <source>
        <dbReference type="ARBA" id="ARBA00004604"/>
    </source>
</evidence>
<dbReference type="Proteomes" id="UP000663131">
    <property type="component" value="Chromosome 9"/>
</dbReference>
<evidence type="ECO:0000256" key="7">
    <source>
        <dbReference type="ARBA" id="ARBA00022840"/>
    </source>
</evidence>
<feature type="region of interest" description="Disordered" evidence="13">
    <location>
        <begin position="13"/>
        <end position="276"/>
    </location>
</feature>
<dbReference type="InterPro" id="IPR014001">
    <property type="entry name" value="Helicase_ATP-bd"/>
</dbReference>
<dbReference type="InterPro" id="IPR000629">
    <property type="entry name" value="RNA-helicase_DEAD-box_CS"/>
</dbReference>
<feature type="region of interest" description="Disordered" evidence="13">
    <location>
        <begin position="750"/>
        <end position="822"/>
    </location>
</feature>
<evidence type="ECO:0000256" key="9">
    <source>
        <dbReference type="ARBA" id="ARBA00023242"/>
    </source>
</evidence>
<keyword evidence="12" id="KW-0175">Coiled coil</keyword>
<keyword evidence="6" id="KW-0347">Helicase</keyword>
<feature type="domain" description="Helicase C-terminal" evidence="15">
    <location>
        <begin position="531"/>
        <end position="682"/>
    </location>
</feature>
<name>A0A871R9D7_DEKBR</name>
<feature type="compositionally biased region" description="Low complexity" evidence="13">
    <location>
        <begin position="50"/>
        <end position="66"/>
    </location>
</feature>
<feature type="compositionally biased region" description="Acidic residues" evidence="13">
    <location>
        <begin position="167"/>
        <end position="196"/>
    </location>
</feature>
<dbReference type="InterPro" id="IPR050079">
    <property type="entry name" value="DEAD_box_RNA_helicase"/>
</dbReference>
<dbReference type="PROSITE" id="PS00039">
    <property type="entry name" value="DEAD_ATP_HELICASE"/>
    <property type="match status" value="1"/>
</dbReference>
<feature type="domain" description="Helicase ATP-binding" evidence="14">
    <location>
        <begin position="327"/>
        <end position="502"/>
    </location>
</feature>
<dbReference type="InterPro" id="IPR027417">
    <property type="entry name" value="P-loop_NTPase"/>
</dbReference>
<evidence type="ECO:0000259" key="15">
    <source>
        <dbReference type="PROSITE" id="PS51194"/>
    </source>
</evidence>
<feature type="compositionally biased region" description="Acidic residues" evidence="13">
    <location>
        <begin position="21"/>
        <end position="34"/>
    </location>
</feature>
<dbReference type="CDD" id="cd18787">
    <property type="entry name" value="SF2_C_DEAD"/>
    <property type="match status" value="1"/>
</dbReference>
<evidence type="ECO:0000259" key="14">
    <source>
        <dbReference type="PROSITE" id="PS51192"/>
    </source>
</evidence>
<accession>A0A871R9D7</accession>
<organism evidence="17 18">
    <name type="scientific">Dekkera bruxellensis</name>
    <name type="common">Brettanomyces custersii</name>
    <dbReference type="NCBI Taxonomy" id="5007"/>
    <lineage>
        <taxon>Eukaryota</taxon>
        <taxon>Fungi</taxon>
        <taxon>Dikarya</taxon>
        <taxon>Ascomycota</taxon>
        <taxon>Saccharomycotina</taxon>
        <taxon>Pichiomycetes</taxon>
        <taxon>Pichiales</taxon>
        <taxon>Pichiaceae</taxon>
        <taxon>Brettanomyces</taxon>
    </lineage>
</organism>
<dbReference type="PROSITE" id="PS51195">
    <property type="entry name" value="Q_MOTIF"/>
    <property type="match status" value="1"/>
</dbReference>
<dbReference type="AlphaFoldDB" id="A0A871R9D7"/>
<dbReference type="KEGG" id="bbrx:BRETT_002669"/>
<evidence type="ECO:0000256" key="2">
    <source>
        <dbReference type="ARBA" id="ARBA00012552"/>
    </source>
</evidence>
<dbReference type="CDD" id="cd17947">
    <property type="entry name" value="DEADc_DDX27"/>
    <property type="match status" value="1"/>
</dbReference>
<proteinExistence type="predicted"/>
<feature type="compositionally biased region" description="Basic and acidic residues" evidence="13">
    <location>
        <begin position="213"/>
        <end position="242"/>
    </location>
</feature>
<dbReference type="PANTHER" id="PTHR47959:SF1">
    <property type="entry name" value="ATP-DEPENDENT RNA HELICASE DBPA"/>
    <property type="match status" value="1"/>
</dbReference>
<dbReference type="PANTHER" id="PTHR47959">
    <property type="entry name" value="ATP-DEPENDENT RNA HELICASE RHLE-RELATED"/>
    <property type="match status" value="1"/>
</dbReference>
<dbReference type="InterPro" id="IPR001650">
    <property type="entry name" value="Helicase_C-like"/>
</dbReference>
<evidence type="ECO:0000256" key="4">
    <source>
        <dbReference type="ARBA" id="ARBA00022741"/>
    </source>
</evidence>
<reference evidence="17" key="1">
    <citation type="submission" date="2020-10" db="EMBL/GenBank/DDBJ databases">
        <authorList>
            <person name="Palmer J.M."/>
        </authorList>
    </citation>
    <scope>NUCLEOTIDE SEQUENCE</scope>
    <source>
        <strain evidence="17">UCD 2041</strain>
    </source>
</reference>
<dbReference type="PROSITE" id="PS51194">
    <property type="entry name" value="HELICASE_CTER"/>
    <property type="match status" value="1"/>
</dbReference>
<dbReference type="InterPro" id="IPR014014">
    <property type="entry name" value="RNA_helicase_DEAD_Q_motif"/>
</dbReference>
<feature type="compositionally biased region" description="Basic and acidic residues" evidence="13">
    <location>
        <begin position="103"/>
        <end position="117"/>
    </location>
</feature>
<dbReference type="GO" id="GO:0005730">
    <property type="term" value="C:nucleolus"/>
    <property type="evidence" value="ECO:0007669"/>
    <property type="project" value="UniProtKB-SubCell"/>
</dbReference>
<dbReference type="SMART" id="SM00490">
    <property type="entry name" value="HELICc"/>
    <property type="match status" value="1"/>
</dbReference>
<dbReference type="Pfam" id="PF00270">
    <property type="entry name" value="DEAD"/>
    <property type="match status" value="1"/>
</dbReference>
<feature type="compositionally biased region" description="Basic residues" evidence="13">
    <location>
        <begin position="794"/>
        <end position="822"/>
    </location>
</feature>
<dbReference type="RefSeq" id="XP_041138982.1">
    <property type="nucleotide sequence ID" value="XM_041281191.1"/>
</dbReference>
<comment type="subcellular location">
    <subcellularLocation>
        <location evidence="1">Nucleus</location>
        <location evidence="1">Nucleolus</location>
    </subcellularLocation>
</comment>
<feature type="compositionally biased region" description="Basic and acidic residues" evidence="13">
    <location>
        <begin position="35"/>
        <end position="47"/>
    </location>
</feature>
<feature type="compositionally biased region" description="Basic residues" evidence="13">
    <location>
        <begin position="756"/>
        <end position="766"/>
    </location>
</feature>
<evidence type="ECO:0000256" key="10">
    <source>
        <dbReference type="ARBA" id="ARBA00047984"/>
    </source>
</evidence>
<evidence type="ECO:0000256" key="12">
    <source>
        <dbReference type="SAM" id="Coils"/>
    </source>
</evidence>
<keyword evidence="8" id="KW-0694">RNA-binding</keyword>
<dbReference type="GO" id="GO:0005524">
    <property type="term" value="F:ATP binding"/>
    <property type="evidence" value="ECO:0007669"/>
    <property type="project" value="UniProtKB-KW"/>
</dbReference>
<dbReference type="Gene3D" id="3.40.50.300">
    <property type="entry name" value="P-loop containing nucleotide triphosphate hydrolases"/>
    <property type="match status" value="2"/>
</dbReference>
<keyword evidence="9" id="KW-0539">Nucleus</keyword>
<feature type="domain" description="DEAD-box RNA helicase Q" evidence="16">
    <location>
        <begin position="296"/>
        <end position="324"/>
    </location>
</feature>
<dbReference type="GO" id="GO:0006364">
    <property type="term" value="P:rRNA processing"/>
    <property type="evidence" value="ECO:0007669"/>
    <property type="project" value="UniProtKB-ARBA"/>
</dbReference>
<feature type="compositionally biased region" description="Acidic residues" evidence="13">
    <location>
        <begin position="257"/>
        <end position="270"/>
    </location>
</feature>
<evidence type="ECO:0000313" key="17">
    <source>
        <dbReference type="EMBL" id="QOU22489.1"/>
    </source>
</evidence>
<feature type="compositionally biased region" description="Basic and acidic residues" evidence="13">
    <location>
        <begin position="135"/>
        <end position="158"/>
    </location>
</feature>
<dbReference type="InterPro" id="IPR011545">
    <property type="entry name" value="DEAD/DEAH_box_helicase_dom"/>
</dbReference>
<keyword evidence="3" id="KW-0690">Ribosome biogenesis</keyword>
<evidence type="ECO:0000256" key="13">
    <source>
        <dbReference type="SAM" id="MobiDB-lite"/>
    </source>
</evidence>
<sequence length="822" mass="92117">MAKSINNKFKNLDFIPTISDSETEDIPDLDEEDEVSKNTEEKAKVIEAESTSLSGSNSKKGKSNTSTKDDENMMNPDFVFDMGDDLDTEGFQGWNFTAEEKEESFQKRKDVDLDGIIKRKGGLSGKLQISDEPDKESKDANDDNIEKNSSGKDIEENKGATTNSSLSDDDGGNDDDDDDNDDDDDDDDDNDDDELALDGFGMGVGEKVSNNDTVDKSGKEDITVKNDFIKEKLDDIDTKIDSKNQSQNDDDSKSEGVEENEDEDEDEEEKQVDSAEAIERFYDNKVGEEAKKSLFKDFQSLNLSRPVLKGLSTLGYTRPTPVQSAAIPIALMGKDVVAGAQTGSGKTAAYLIPIIERLLYKPAHVASTRVVIMAPTRELAIQVADVARRISQFVSGITIGMAVGGLSLRKQELELKKRPDIVIATPGRFIDHVRNSPSFSVDNVEIMVLDEADRMLEEGFHAEITEILQLLPQKRQTMLFSATMNSNISDLIQLSLQKPARIMIDPPKAAASGLLQEFVRIRKRDGLKSALLYDVLAKLDSNNQSRIIVFVATKTLAHRLRIVMGLLGLKVSELHGALSQEQRLDSITAFKKLTVPILICTDLASRGLDIPKIEVVINYDMPKNHEIYLHRVGRTARAGRDGKSISFVGESKRERHIVKESIKQIESSHTGKAVSRKVDWAEVSKINSIIETKKDDVDDVLSEEKAEKELLQAEMELKKGENMLKYKDEIEARPKRTWFQTEQEKKHDKVVSALGKIKKGPNSRKRKVEETANLGKARSYKKTRKDRMDDQSGRRKRKEITEKKHKKRARMAYKRKQKQAQN</sequence>
<dbReference type="GeneID" id="64574593"/>
<dbReference type="GO" id="GO:0003724">
    <property type="term" value="F:RNA helicase activity"/>
    <property type="evidence" value="ECO:0007669"/>
    <property type="project" value="UniProtKB-EC"/>
</dbReference>
<dbReference type="OrthoDB" id="10259843at2759"/>
<protein>
    <recommendedName>
        <fullName evidence="2">RNA helicase</fullName>
        <ecNumber evidence="2">3.6.4.13</ecNumber>
    </recommendedName>
</protein>
<evidence type="ECO:0000256" key="6">
    <source>
        <dbReference type="ARBA" id="ARBA00022806"/>
    </source>
</evidence>
<dbReference type="PROSITE" id="PS51192">
    <property type="entry name" value="HELICASE_ATP_BIND_1"/>
    <property type="match status" value="1"/>
</dbReference>
<keyword evidence="4" id="KW-0547">Nucleotide-binding</keyword>
<dbReference type="GO" id="GO:0003723">
    <property type="term" value="F:RNA binding"/>
    <property type="evidence" value="ECO:0007669"/>
    <property type="project" value="UniProtKB-KW"/>
</dbReference>
<dbReference type="EMBL" id="CP063137">
    <property type="protein sequence ID" value="QOU22489.1"/>
    <property type="molecule type" value="Genomic_DNA"/>
</dbReference>
<evidence type="ECO:0000313" key="18">
    <source>
        <dbReference type="Proteomes" id="UP000663131"/>
    </source>
</evidence>
<feature type="short sequence motif" description="Q motif" evidence="11">
    <location>
        <begin position="296"/>
        <end position="324"/>
    </location>
</feature>
<dbReference type="EC" id="3.6.4.13" evidence="2"/>
<evidence type="ECO:0000256" key="5">
    <source>
        <dbReference type="ARBA" id="ARBA00022801"/>
    </source>
</evidence>
<keyword evidence="7" id="KW-0067">ATP-binding</keyword>
<evidence type="ECO:0000256" key="8">
    <source>
        <dbReference type="ARBA" id="ARBA00022884"/>
    </source>
</evidence>
<dbReference type="SUPFAM" id="SSF52540">
    <property type="entry name" value="P-loop containing nucleoside triphosphate hydrolases"/>
    <property type="match status" value="2"/>
</dbReference>
<dbReference type="SMART" id="SM00487">
    <property type="entry name" value="DEXDc"/>
    <property type="match status" value="1"/>
</dbReference>
<evidence type="ECO:0000256" key="11">
    <source>
        <dbReference type="PROSITE-ProRule" id="PRU00552"/>
    </source>
</evidence>
<dbReference type="GO" id="GO:0016787">
    <property type="term" value="F:hydrolase activity"/>
    <property type="evidence" value="ECO:0007669"/>
    <property type="project" value="UniProtKB-KW"/>
</dbReference>
<reference evidence="17" key="2">
    <citation type="journal article" name="BMC Genomics">
        <title>New genome assemblies reveal patterns of domestication and adaptation across Brettanomyces (Dekkera) species.</title>
        <authorList>
            <person name="Roach M.J."/>
            <person name="Borneman A.R."/>
        </authorList>
    </citation>
    <scope>NUCLEOTIDE SEQUENCE</scope>
    <source>
        <strain evidence="17">UCD 2041</strain>
    </source>
</reference>
<evidence type="ECO:0000256" key="3">
    <source>
        <dbReference type="ARBA" id="ARBA00022517"/>
    </source>
</evidence>
<gene>
    <name evidence="17" type="primary">DRS1</name>
    <name evidence="17" type="ORF">BRETT_002669</name>
</gene>
<dbReference type="Pfam" id="PF00271">
    <property type="entry name" value="Helicase_C"/>
    <property type="match status" value="1"/>
</dbReference>
<evidence type="ECO:0000259" key="16">
    <source>
        <dbReference type="PROSITE" id="PS51195"/>
    </source>
</evidence>
<feature type="coiled-coil region" evidence="12">
    <location>
        <begin position="694"/>
        <end position="723"/>
    </location>
</feature>